<dbReference type="GO" id="GO:0004419">
    <property type="term" value="F:hydroxymethylglutaryl-CoA lyase activity"/>
    <property type="evidence" value="ECO:0007669"/>
    <property type="project" value="UniProtKB-EC"/>
</dbReference>
<dbReference type="PANTHER" id="PTHR42738">
    <property type="entry name" value="HYDROXYMETHYLGLUTARYL-COA LYASE"/>
    <property type="match status" value="1"/>
</dbReference>
<dbReference type="GO" id="GO:0046951">
    <property type="term" value="P:ketone body biosynthetic process"/>
    <property type="evidence" value="ECO:0007669"/>
    <property type="project" value="TreeGrafter"/>
</dbReference>
<protein>
    <recommendedName>
        <fullName evidence="3">hydroxymethylglutaryl-CoA lyase</fullName>
        <ecNumber evidence="3">4.1.3.4</ecNumber>
    </recommendedName>
</protein>
<dbReference type="Pfam" id="PF00682">
    <property type="entry name" value="HMGL-like"/>
    <property type="match status" value="1"/>
</dbReference>
<comment type="caution">
    <text evidence="7">The sequence shown here is derived from an EMBL/GenBank/DDBJ whole genome shotgun (WGS) entry which is preliminary data.</text>
</comment>
<dbReference type="EMBL" id="QRFF01000003">
    <property type="protein sequence ID" value="KAA3501632.1"/>
    <property type="molecule type" value="Genomic_DNA"/>
</dbReference>
<dbReference type="Proteomes" id="UP000473658">
    <property type="component" value="Unassembled WGS sequence"/>
</dbReference>
<reference evidence="7 8" key="1">
    <citation type="submission" date="2018-08" db="EMBL/GenBank/DDBJ databases">
        <title>Crown Gall in kiwifruit.</title>
        <authorList>
            <person name="Visnovsky S.B."/>
            <person name="Pitman A.R."/>
        </authorList>
    </citation>
    <scope>NUCLEOTIDE SEQUENCE [LARGE SCALE GENOMIC DNA]</scope>
    <source>
        <strain evidence="7 8">SBV_302_78_2</strain>
    </source>
</reference>
<dbReference type="PROSITE" id="PS50991">
    <property type="entry name" value="PYR_CT"/>
    <property type="match status" value="1"/>
</dbReference>
<gene>
    <name evidence="7" type="ORF">DXM27_12135</name>
</gene>
<keyword evidence="4" id="KW-0479">Metal-binding</keyword>
<evidence type="ECO:0000313" key="8">
    <source>
        <dbReference type="Proteomes" id="UP000473658"/>
    </source>
</evidence>
<dbReference type="RefSeq" id="WP_149899340.1">
    <property type="nucleotide sequence ID" value="NZ_QRFF01000003.1"/>
</dbReference>
<dbReference type="InterPro" id="IPR013785">
    <property type="entry name" value="Aldolase_TIM"/>
</dbReference>
<evidence type="ECO:0000313" key="7">
    <source>
        <dbReference type="EMBL" id="KAA3501632.1"/>
    </source>
</evidence>
<dbReference type="AlphaFoldDB" id="A0AA88F4F9"/>
<dbReference type="GO" id="GO:0006552">
    <property type="term" value="P:L-leucine catabolic process"/>
    <property type="evidence" value="ECO:0007669"/>
    <property type="project" value="TreeGrafter"/>
</dbReference>
<dbReference type="SUPFAM" id="SSF51569">
    <property type="entry name" value="Aldolase"/>
    <property type="match status" value="1"/>
</dbReference>
<name>A0AA88F4F9_RHIRH</name>
<comment type="similarity">
    <text evidence="2">Belongs to the HMG-CoA lyase family.</text>
</comment>
<organism evidence="7 8">
    <name type="scientific">Rhizobium rhizogenes</name>
    <name type="common">Agrobacterium rhizogenes</name>
    <dbReference type="NCBI Taxonomy" id="359"/>
    <lineage>
        <taxon>Bacteria</taxon>
        <taxon>Pseudomonadati</taxon>
        <taxon>Pseudomonadota</taxon>
        <taxon>Alphaproteobacteria</taxon>
        <taxon>Hyphomicrobiales</taxon>
        <taxon>Rhizobiaceae</taxon>
        <taxon>Rhizobium/Agrobacterium group</taxon>
        <taxon>Rhizobium</taxon>
    </lineage>
</organism>
<dbReference type="EC" id="4.1.3.4" evidence="3"/>
<evidence type="ECO:0000256" key="1">
    <source>
        <dbReference type="ARBA" id="ARBA00005143"/>
    </source>
</evidence>
<feature type="domain" description="Pyruvate carboxyltransferase" evidence="6">
    <location>
        <begin position="7"/>
        <end position="274"/>
    </location>
</feature>
<dbReference type="Gene3D" id="3.20.20.70">
    <property type="entry name" value="Aldolase class I"/>
    <property type="match status" value="1"/>
</dbReference>
<dbReference type="GO" id="GO:0046872">
    <property type="term" value="F:metal ion binding"/>
    <property type="evidence" value="ECO:0007669"/>
    <property type="project" value="UniProtKB-KW"/>
</dbReference>
<proteinExistence type="inferred from homology"/>
<evidence type="ECO:0000256" key="3">
    <source>
        <dbReference type="ARBA" id="ARBA00012910"/>
    </source>
</evidence>
<dbReference type="InterPro" id="IPR000891">
    <property type="entry name" value="PYR_CT"/>
</dbReference>
<sequence>MGLPQAVKIVEVGTRDGLQNESAEVSAAIKIELIERLAAAGLAAIEAGAFVSPKKVPQMAGSKEVFQGLRRRPGTAYPALVPNMKGFEAAIEAGVTEIAVFVSASEGFSQHNIGCSRAESLKRLHDVAQAAAGQNIRMRGYVSCIAGCPYDGAVAPDEVAAMAEALVALGCYEISLGDTIGIGTASRIRNVIERVSTRIPREKIAMHFHDTYGQGVANVLASLEEGIVVFDSSVAGLGGCPFAPGASGNVATEDVVYLLQGLGIETGIDLMAVAKIGDRISRYLGRPNAARAGKALLAAKQEGDLHGG</sequence>
<dbReference type="PANTHER" id="PTHR42738:SF7">
    <property type="entry name" value="HYDROXYMETHYLGLUTARYL-COA LYASE"/>
    <property type="match status" value="1"/>
</dbReference>
<dbReference type="NCBIfam" id="NF004283">
    <property type="entry name" value="PRK05692.1"/>
    <property type="match status" value="1"/>
</dbReference>
<dbReference type="FunFam" id="3.20.20.70:FF:000201">
    <property type="entry name" value="Hydroxymethylglutaryl-CoA lyase"/>
    <property type="match status" value="1"/>
</dbReference>
<dbReference type="InterPro" id="IPR043594">
    <property type="entry name" value="HMGL"/>
</dbReference>
<accession>A0AA88F4F9</accession>
<keyword evidence="5 7" id="KW-0456">Lyase</keyword>
<evidence type="ECO:0000256" key="4">
    <source>
        <dbReference type="ARBA" id="ARBA00022723"/>
    </source>
</evidence>
<comment type="pathway">
    <text evidence="1">Metabolic intermediate metabolism; (S)-3-hydroxy-3-methylglutaryl-CoA degradation; acetoacetate from (S)-3-hydroxy-3-methylglutaryl-CoA: step 1/1.</text>
</comment>
<evidence type="ECO:0000256" key="5">
    <source>
        <dbReference type="ARBA" id="ARBA00023239"/>
    </source>
</evidence>
<evidence type="ECO:0000256" key="2">
    <source>
        <dbReference type="ARBA" id="ARBA00009405"/>
    </source>
</evidence>
<evidence type="ECO:0000259" key="6">
    <source>
        <dbReference type="PROSITE" id="PS50991"/>
    </source>
</evidence>
<dbReference type="CDD" id="cd07938">
    <property type="entry name" value="DRE_TIM_HMGL"/>
    <property type="match status" value="1"/>
</dbReference>